<keyword evidence="3 4" id="KW-0833">Ubl conjugation pathway</keyword>
<evidence type="ECO:0000259" key="6">
    <source>
        <dbReference type="Pfam" id="PF03931"/>
    </source>
</evidence>
<comment type="similarity">
    <text evidence="2 4">Belongs to the SKP1 family.</text>
</comment>
<dbReference type="AlphaFoldDB" id="R0I667"/>
<gene>
    <name evidence="7" type="ORF">CARUB_v10015131mg</name>
</gene>
<dbReference type="Proteomes" id="UP000029121">
    <property type="component" value="Unassembled WGS sequence"/>
</dbReference>
<dbReference type="Pfam" id="PF03931">
    <property type="entry name" value="Skp1_POZ"/>
    <property type="match status" value="1"/>
</dbReference>
<dbReference type="Gene3D" id="3.30.710.10">
    <property type="entry name" value="Potassium Channel Kv1.1, Chain A"/>
    <property type="match status" value="1"/>
</dbReference>
<evidence type="ECO:0000256" key="4">
    <source>
        <dbReference type="PIRNR" id="PIRNR028729"/>
    </source>
</evidence>
<dbReference type="InterPro" id="IPR011333">
    <property type="entry name" value="SKP1/BTB/POZ_sf"/>
</dbReference>
<comment type="function">
    <text evidence="4">Involved in ubiquitination and subsequent proteasomal degradation of target proteins. Together with CUL1, RBX1 and a F-box protein, it forms a SCF E3 ubiquitin ligase complex. The functional specificity of this complex depends on the type of F-box protein. In the SCF complex, it serves as an adapter that links the F-box protein to CUL1.</text>
</comment>
<dbReference type="eggNOG" id="KOG1724">
    <property type="taxonomic scope" value="Eukaryota"/>
</dbReference>
<dbReference type="GO" id="GO:0006511">
    <property type="term" value="P:ubiquitin-dependent protein catabolic process"/>
    <property type="evidence" value="ECO:0007669"/>
    <property type="project" value="InterPro"/>
</dbReference>
<dbReference type="InterPro" id="IPR016073">
    <property type="entry name" value="Skp1_comp_POZ"/>
</dbReference>
<dbReference type="InterPro" id="IPR016897">
    <property type="entry name" value="SKP1"/>
</dbReference>
<name>R0I667_9BRAS</name>
<evidence type="ECO:0000256" key="3">
    <source>
        <dbReference type="ARBA" id="ARBA00022786"/>
    </source>
</evidence>
<comment type="subunit">
    <text evidence="4">Part of a SCF (SKP1-cullin-F-box) protein ligase complex.</text>
</comment>
<comment type="pathway">
    <text evidence="1 4">Protein modification; protein ubiquitination.</text>
</comment>
<dbReference type="SUPFAM" id="SSF54695">
    <property type="entry name" value="POZ domain"/>
    <property type="match status" value="1"/>
</dbReference>
<organism evidence="7 8">
    <name type="scientific">Capsella rubella</name>
    <dbReference type="NCBI Taxonomy" id="81985"/>
    <lineage>
        <taxon>Eukaryota</taxon>
        <taxon>Viridiplantae</taxon>
        <taxon>Streptophyta</taxon>
        <taxon>Embryophyta</taxon>
        <taxon>Tracheophyta</taxon>
        <taxon>Spermatophyta</taxon>
        <taxon>Magnoliopsida</taxon>
        <taxon>eudicotyledons</taxon>
        <taxon>Gunneridae</taxon>
        <taxon>Pentapetalae</taxon>
        <taxon>rosids</taxon>
        <taxon>malvids</taxon>
        <taxon>Brassicales</taxon>
        <taxon>Brassicaceae</taxon>
        <taxon>Camelineae</taxon>
        <taxon>Capsella</taxon>
    </lineage>
</organism>
<reference evidence="8" key="1">
    <citation type="journal article" date="2013" name="Nat. Genet.">
        <title>The Capsella rubella genome and the genomic consequences of rapid mating system evolution.</title>
        <authorList>
            <person name="Slotte T."/>
            <person name="Hazzouri K.M."/>
            <person name="Agren J.A."/>
            <person name="Koenig D."/>
            <person name="Maumus F."/>
            <person name="Guo Y.L."/>
            <person name="Steige K."/>
            <person name="Platts A.E."/>
            <person name="Escobar J.S."/>
            <person name="Newman L.K."/>
            <person name="Wang W."/>
            <person name="Mandakova T."/>
            <person name="Vello E."/>
            <person name="Smith L.M."/>
            <person name="Henz S.R."/>
            <person name="Steffen J."/>
            <person name="Takuno S."/>
            <person name="Brandvain Y."/>
            <person name="Coop G."/>
            <person name="Andolfatto P."/>
            <person name="Hu T.T."/>
            <person name="Blanchette M."/>
            <person name="Clark R.M."/>
            <person name="Quesneville H."/>
            <person name="Nordborg M."/>
            <person name="Gaut B.S."/>
            <person name="Lysak M.A."/>
            <person name="Jenkins J."/>
            <person name="Grimwood J."/>
            <person name="Chapman J."/>
            <person name="Prochnik S."/>
            <person name="Shu S."/>
            <person name="Rokhsar D."/>
            <person name="Schmutz J."/>
            <person name="Weigel D."/>
            <person name="Wright S.I."/>
        </authorList>
    </citation>
    <scope>NUCLEOTIDE SEQUENCE [LARGE SCALE GENOMIC DNA]</scope>
    <source>
        <strain evidence="8">cv. Monte Gargano</strain>
    </source>
</reference>
<dbReference type="PANTHER" id="PTHR11165">
    <property type="entry name" value="SKP1"/>
    <property type="match status" value="1"/>
</dbReference>
<proteinExistence type="inferred from homology"/>
<evidence type="ECO:0000256" key="1">
    <source>
        <dbReference type="ARBA" id="ARBA00004906"/>
    </source>
</evidence>
<keyword evidence="8" id="KW-1185">Reference proteome</keyword>
<dbReference type="EMBL" id="KB870807">
    <property type="protein sequence ID" value="EOA31903.1"/>
    <property type="molecule type" value="Genomic_DNA"/>
</dbReference>
<dbReference type="InterPro" id="IPR016072">
    <property type="entry name" value="Skp1_comp_dimer"/>
</dbReference>
<dbReference type="InterPro" id="IPR001232">
    <property type="entry name" value="SKP1-like"/>
</dbReference>
<evidence type="ECO:0000313" key="8">
    <source>
        <dbReference type="Proteomes" id="UP000029121"/>
    </source>
</evidence>
<sequence length="161" mass="18657">MSTKMIVLKSSDNVEFQIEEDVARQCLTIAHWIDDENTNNGVPLTNVKGKILALVTEYCIKHHVDREKPEDLKTWDDKWFMNLQTDPSTLLALILAANYLDNKTLLDRACQAMADMITEKTVEQIFTDFNIEKGYTDEEEREVLEKINGLLIEKRIIKKKL</sequence>
<dbReference type="SUPFAM" id="SSF81382">
    <property type="entry name" value="Skp1 dimerisation domain-like"/>
    <property type="match status" value="1"/>
</dbReference>
<dbReference type="OrthoDB" id="2342932at2759"/>
<evidence type="ECO:0000256" key="2">
    <source>
        <dbReference type="ARBA" id="ARBA00009993"/>
    </source>
</evidence>
<dbReference type="Pfam" id="PF01466">
    <property type="entry name" value="Skp1"/>
    <property type="match status" value="1"/>
</dbReference>
<evidence type="ECO:0000259" key="5">
    <source>
        <dbReference type="Pfam" id="PF01466"/>
    </source>
</evidence>
<feature type="domain" description="SKP1 component dimerisation" evidence="5">
    <location>
        <begin position="103"/>
        <end position="146"/>
    </location>
</feature>
<accession>R0I667</accession>
<dbReference type="SMART" id="SM00512">
    <property type="entry name" value="Skp1"/>
    <property type="match status" value="1"/>
</dbReference>
<dbReference type="PIRSF" id="PIRSF028729">
    <property type="entry name" value="E3_ubiquit_lig_SCF_Skp"/>
    <property type="match status" value="1"/>
</dbReference>
<protein>
    <recommendedName>
        <fullName evidence="4">SKP1-like protein</fullName>
    </recommendedName>
</protein>
<dbReference type="GO" id="GO:0009867">
    <property type="term" value="P:jasmonic acid mediated signaling pathway"/>
    <property type="evidence" value="ECO:0007669"/>
    <property type="project" value="UniProtKB-ARBA"/>
</dbReference>
<feature type="domain" description="SKP1 component POZ" evidence="6">
    <location>
        <begin position="4"/>
        <end position="64"/>
    </location>
</feature>
<dbReference type="InterPro" id="IPR036296">
    <property type="entry name" value="SKP1-like_dim_sf"/>
</dbReference>
<dbReference type="GO" id="GO:0016567">
    <property type="term" value="P:protein ubiquitination"/>
    <property type="evidence" value="ECO:0007669"/>
    <property type="project" value="UniProtKB-UniRule"/>
</dbReference>
<dbReference type="KEGG" id="crb:17890600"/>
<dbReference type="STRING" id="81985.R0I667"/>
<evidence type="ECO:0000313" key="7">
    <source>
        <dbReference type="EMBL" id="EOA31903.1"/>
    </source>
</evidence>
<dbReference type="UniPathway" id="UPA00143"/>